<dbReference type="VEuPathDB" id="FungiDB:BO78DRAFT_35964"/>
<evidence type="ECO:0000256" key="5">
    <source>
        <dbReference type="ARBA" id="ARBA00023004"/>
    </source>
</evidence>
<dbReference type="InterPro" id="IPR050121">
    <property type="entry name" value="Cytochrome_P450_monoxygenase"/>
</dbReference>
<name>A0A319DSJ0_ASPSB</name>
<dbReference type="GO" id="GO:0020037">
    <property type="term" value="F:heme binding"/>
    <property type="evidence" value="ECO:0007669"/>
    <property type="project" value="InterPro"/>
</dbReference>
<evidence type="ECO:0000256" key="1">
    <source>
        <dbReference type="ARBA" id="ARBA00001971"/>
    </source>
</evidence>
<keyword evidence="5" id="KW-0408">Iron</keyword>
<evidence type="ECO:0000256" key="7">
    <source>
        <dbReference type="SAM" id="SignalP"/>
    </source>
</evidence>
<sequence length="457" mass="50742">MGVGVIAVLLLALLALFRALRNYRCLRAIPGPPLAGWSDLWRIFARSLPHYGQRLSNLHQKYGRVVRLGPNFVSIADGTLFSQIDRDQLGQSVTVPQLQNHIAASDGLMNSSNSLKMTHPVWEYAHGLPQYEGVIDLSAKQLVRAIRKYQVLDLIASLRIFSTTFLTELTADGLLREGPVNDQVATNNRYLSAFSWVEYMLIRSPATALKRDRGRRLATCSGLPMTTSTVAGRGNGAISAQAKNRNSGSVKGSRNTARGANGVASAFVSFFYFLLKDQRILSRLKDEIDTAFCVGSLSDLPLWRELNRLHYLDAALKESMRLSSAASFEEEIVTPAGGVPVEGFSIHGGTTMGCNSHVLHFDSDVFGTDVHLFQPERWLTADAQQRSCMEQGLLLFNRCVRDCPEVEVAWLELKKVTVLILMKFNTQLFHVAEIKNNDDIEFPPSMIVGFTPRLPVF</sequence>
<dbReference type="EMBL" id="KZ826440">
    <property type="protein sequence ID" value="PYI00686.1"/>
    <property type="molecule type" value="Genomic_DNA"/>
</dbReference>
<feature type="chain" id="PRO_5016397916" evidence="7">
    <location>
        <begin position="20"/>
        <end position="457"/>
    </location>
</feature>
<dbReference type="STRING" id="1448318.A0A319DSJ0"/>
<keyword evidence="6" id="KW-0503">Monooxygenase</keyword>
<dbReference type="InterPro" id="IPR036396">
    <property type="entry name" value="Cyt_P450_sf"/>
</dbReference>
<dbReference type="PANTHER" id="PTHR24305">
    <property type="entry name" value="CYTOCHROME P450"/>
    <property type="match status" value="1"/>
</dbReference>
<comment type="similarity">
    <text evidence="2">Belongs to the cytochrome P450 family.</text>
</comment>
<dbReference type="SUPFAM" id="SSF48264">
    <property type="entry name" value="Cytochrome P450"/>
    <property type="match status" value="1"/>
</dbReference>
<evidence type="ECO:0000313" key="9">
    <source>
        <dbReference type="Proteomes" id="UP000248423"/>
    </source>
</evidence>
<evidence type="ECO:0000256" key="4">
    <source>
        <dbReference type="ARBA" id="ARBA00023002"/>
    </source>
</evidence>
<dbReference type="GO" id="GO:0016705">
    <property type="term" value="F:oxidoreductase activity, acting on paired donors, with incorporation or reduction of molecular oxygen"/>
    <property type="evidence" value="ECO:0007669"/>
    <property type="project" value="InterPro"/>
</dbReference>
<dbReference type="GO" id="GO:0004497">
    <property type="term" value="F:monooxygenase activity"/>
    <property type="evidence" value="ECO:0007669"/>
    <property type="project" value="UniProtKB-KW"/>
</dbReference>
<dbReference type="GO" id="GO:0044550">
    <property type="term" value="P:secondary metabolite biosynthetic process"/>
    <property type="evidence" value="ECO:0007669"/>
    <property type="project" value="UniProtKB-ARBA"/>
</dbReference>
<keyword evidence="4" id="KW-0560">Oxidoreductase</keyword>
<proteinExistence type="inferred from homology"/>
<evidence type="ECO:0000256" key="2">
    <source>
        <dbReference type="ARBA" id="ARBA00010617"/>
    </source>
</evidence>
<organism evidence="8 9">
    <name type="scientific">Aspergillus sclerotiicarbonarius (strain CBS 121057 / IBT 28362)</name>
    <dbReference type="NCBI Taxonomy" id="1448318"/>
    <lineage>
        <taxon>Eukaryota</taxon>
        <taxon>Fungi</taxon>
        <taxon>Dikarya</taxon>
        <taxon>Ascomycota</taxon>
        <taxon>Pezizomycotina</taxon>
        <taxon>Eurotiomycetes</taxon>
        <taxon>Eurotiomycetidae</taxon>
        <taxon>Eurotiales</taxon>
        <taxon>Aspergillaceae</taxon>
        <taxon>Aspergillus</taxon>
        <taxon>Aspergillus subgen. Circumdati</taxon>
    </lineage>
</organism>
<keyword evidence="9" id="KW-1185">Reference proteome</keyword>
<comment type="cofactor">
    <cofactor evidence="1">
        <name>heme</name>
        <dbReference type="ChEBI" id="CHEBI:30413"/>
    </cofactor>
</comment>
<dbReference type="Gene3D" id="1.10.630.10">
    <property type="entry name" value="Cytochrome P450"/>
    <property type="match status" value="2"/>
</dbReference>
<accession>A0A319DSJ0</accession>
<evidence type="ECO:0000313" key="8">
    <source>
        <dbReference type="EMBL" id="PYI00686.1"/>
    </source>
</evidence>
<dbReference type="PANTHER" id="PTHR24305:SF235">
    <property type="entry name" value="CYTOCHROME P450 MONOOXYGENASE APDB-RELATED"/>
    <property type="match status" value="1"/>
</dbReference>
<dbReference type="Pfam" id="PF00067">
    <property type="entry name" value="p450"/>
    <property type="match status" value="1"/>
</dbReference>
<dbReference type="Proteomes" id="UP000248423">
    <property type="component" value="Unassembled WGS sequence"/>
</dbReference>
<dbReference type="OrthoDB" id="3934656at2759"/>
<evidence type="ECO:0000256" key="3">
    <source>
        <dbReference type="ARBA" id="ARBA00022723"/>
    </source>
</evidence>
<feature type="signal peptide" evidence="7">
    <location>
        <begin position="1"/>
        <end position="19"/>
    </location>
</feature>
<dbReference type="GO" id="GO:0005506">
    <property type="term" value="F:iron ion binding"/>
    <property type="evidence" value="ECO:0007669"/>
    <property type="project" value="InterPro"/>
</dbReference>
<reference evidence="8 9" key="1">
    <citation type="submission" date="2018-02" db="EMBL/GenBank/DDBJ databases">
        <title>The genomes of Aspergillus section Nigri reveals drivers in fungal speciation.</title>
        <authorList>
            <consortium name="DOE Joint Genome Institute"/>
            <person name="Vesth T.C."/>
            <person name="Nybo J."/>
            <person name="Theobald S."/>
            <person name="Brandl J."/>
            <person name="Frisvad J.C."/>
            <person name="Nielsen K.F."/>
            <person name="Lyhne E.K."/>
            <person name="Kogle M.E."/>
            <person name="Kuo A."/>
            <person name="Riley R."/>
            <person name="Clum A."/>
            <person name="Nolan M."/>
            <person name="Lipzen A."/>
            <person name="Salamov A."/>
            <person name="Henrissat B."/>
            <person name="Wiebenga A."/>
            <person name="De vries R.P."/>
            <person name="Grigoriev I.V."/>
            <person name="Mortensen U.H."/>
            <person name="Andersen M.R."/>
            <person name="Baker S.E."/>
        </authorList>
    </citation>
    <scope>NUCLEOTIDE SEQUENCE [LARGE SCALE GENOMIC DNA]</scope>
    <source>
        <strain evidence="8 9">CBS 121057</strain>
    </source>
</reference>
<dbReference type="InterPro" id="IPR001128">
    <property type="entry name" value="Cyt_P450"/>
</dbReference>
<dbReference type="AlphaFoldDB" id="A0A319DSJ0"/>
<keyword evidence="3" id="KW-0479">Metal-binding</keyword>
<protein>
    <submittedName>
        <fullName evidence="8">Cytochrome P450</fullName>
    </submittedName>
</protein>
<evidence type="ECO:0000256" key="6">
    <source>
        <dbReference type="ARBA" id="ARBA00023033"/>
    </source>
</evidence>
<gene>
    <name evidence="8" type="ORF">BO78DRAFT_35964</name>
</gene>
<keyword evidence="7" id="KW-0732">Signal</keyword>